<accession>A0A9W6QQQ7</accession>
<gene>
    <name evidence="1" type="ORF">Aglo03_56090</name>
</gene>
<comment type="caution">
    <text evidence="1">The sequence shown here is derived from an EMBL/GenBank/DDBJ whole genome shotgun (WGS) entry which is preliminary data.</text>
</comment>
<dbReference type="GO" id="GO:0003677">
    <property type="term" value="F:DNA binding"/>
    <property type="evidence" value="ECO:0007669"/>
    <property type="project" value="InterPro"/>
</dbReference>
<proteinExistence type="predicted"/>
<dbReference type="InterPro" id="IPR001387">
    <property type="entry name" value="Cro/C1-type_HTH"/>
</dbReference>
<protein>
    <recommendedName>
        <fullName evidence="3">Helix-turn-helix domain-containing protein</fullName>
    </recommendedName>
</protein>
<organism evidence="1 2">
    <name type="scientific">Actinokineospora globicatena</name>
    <dbReference type="NCBI Taxonomy" id="103729"/>
    <lineage>
        <taxon>Bacteria</taxon>
        <taxon>Bacillati</taxon>
        <taxon>Actinomycetota</taxon>
        <taxon>Actinomycetes</taxon>
        <taxon>Pseudonocardiales</taxon>
        <taxon>Pseudonocardiaceae</taxon>
        <taxon>Actinokineospora</taxon>
    </lineage>
</organism>
<dbReference type="CDD" id="cd00093">
    <property type="entry name" value="HTH_XRE"/>
    <property type="match status" value="1"/>
</dbReference>
<evidence type="ECO:0000313" key="2">
    <source>
        <dbReference type="Proteomes" id="UP001165042"/>
    </source>
</evidence>
<dbReference type="SUPFAM" id="SSF48452">
    <property type="entry name" value="TPR-like"/>
    <property type="match status" value="1"/>
</dbReference>
<keyword evidence="2" id="KW-1185">Reference proteome</keyword>
<dbReference type="InterPro" id="IPR011990">
    <property type="entry name" value="TPR-like_helical_dom_sf"/>
</dbReference>
<dbReference type="Gene3D" id="1.25.40.10">
    <property type="entry name" value="Tetratricopeptide repeat domain"/>
    <property type="match status" value="1"/>
</dbReference>
<dbReference type="InterPro" id="IPR010982">
    <property type="entry name" value="Lambda_DNA-bd_dom_sf"/>
</dbReference>
<dbReference type="AlphaFoldDB" id="A0A9W6QQQ7"/>
<dbReference type="Proteomes" id="UP001165042">
    <property type="component" value="Unassembled WGS sequence"/>
</dbReference>
<evidence type="ECO:0008006" key="3">
    <source>
        <dbReference type="Google" id="ProtNLM"/>
    </source>
</evidence>
<name>A0A9W6QQQ7_9PSEU</name>
<dbReference type="SUPFAM" id="SSF47413">
    <property type="entry name" value="lambda repressor-like DNA-binding domains"/>
    <property type="match status" value="1"/>
</dbReference>
<reference evidence="1" key="1">
    <citation type="submission" date="2023-02" db="EMBL/GenBank/DDBJ databases">
        <title>Actinokineospora globicatena NBRC 15670.</title>
        <authorList>
            <person name="Ichikawa N."/>
            <person name="Sato H."/>
            <person name="Tonouchi N."/>
        </authorList>
    </citation>
    <scope>NUCLEOTIDE SEQUENCE</scope>
    <source>
        <strain evidence="1">NBRC 15670</strain>
    </source>
</reference>
<dbReference type="EMBL" id="BSSD01000010">
    <property type="protein sequence ID" value="GLW94793.1"/>
    <property type="molecule type" value="Genomic_DNA"/>
</dbReference>
<evidence type="ECO:0000313" key="1">
    <source>
        <dbReference type="EMBL" id="GLW94793.1"/>
    </source>
</evidence>
<sequence>MKACETCRRPMASDNSGRLCTPCARRSVQASPAEEKPDEFWRRPALREALRSKHIGYVINAYRLEHRPVLTQAAVGRWLGLGQPQVSRLESSRTPVHDLNKLEAWARALHIPQPHLWFQLGKASAQVGADSDTPWDELVRGLNRSDVGPRTVEQLQIFTEELCCEYAWRDAGELKAEARRCLQGISTLLSGSCTLVEHRELLVTAGWLMLLTGCIEYDMGNYRQAELDRSAAFRVGEETGHGEIIAWAFEMSAWFALTQGRLNAVGPACEAGTAAAPNSSVAVQLSAQAAKAAARMGRRDSVTKILDQGYRLLGQHERPTRPDNHFVIDPTKWDFYAMDCYRIVGEDRRAAEHAQEVLRISRRPDGSDRSPMRATEARLTLAVVALRQGDVAEAAEWTTTALAAERKSFDSLAMVADELRAEAERLFPNDPVVRSVTEPIKQAYAAMHA</sequence>